<dbReference type="EMBL" id="CP058934">
    <property type="protein sequence ID" value="QLI69921.1"/>
    <property type="molecule type" value="Genomic_DNA"/>
</dbReference>
<dbReference type="RefSeq" id="XP_065986900.1">
    <property type="nucleotide sequence ID" value="XM_066130739.1"/>
</dbReference>
<protein>
    <submittedName>
        <fullName evidence="2">Uncharacterized protein</fullName>
    </submittedName>
</protein>
<keyword evidence="3" id="KW-1185">Reference proteome</keyword>
<dbReference type="KEGG" id="mbrn:90967847"/>
<evidence type="ECO:0000313" key="3">
    <source>
        <dbReference type="Proteomes" id="UP000510686"/>
    </source>
</evidence>
<feature type="region of interest" description="Disordered" evidence="1">
    <location>
        <begin position="27"/>
        <end position="62"/>
    </location>
</feature>
<evidence type="ECO:0000256" key="1">
    <source>
        <dbReference type="SAM" id="MobiDB-lite"/>
    </source>
</evidence>
<gene>
    <name evidence="2" type="ORF">G6M90_00g062360</name>
</gene>
<organism evidence="2 3">
    <name type="scientific">Metarhizium brunneum</name>
    <dbReference type="NCBI Taxonomy" id="500148"/>
    <lineage>
        <taxon>Eukaryota</taxon>
        <taxon>Fungi</taxon>
        <taxon>Dikarya</taxon>
        <taxon>Ascomycota</taxon>
        <taxon>Pezizomycotina</taxon>
        <taxon>Sordariomycetes</taxon>
        <taxon>Hypocreomycetidae</taxon>
        <taxon>Hypocreales</taxon>
        <taxon>Clavicipitaceae</taxon>
        <taxon>Metarhizium</taxon>
    </lineage>
</organism>
<evidence type="ECO:0000313" key="2">
    <source>
        <dbReference type="EMBL" id="QLI69921.1"/>
    </source>
</evidence>
<proteinExistence type="predicted"/>
<sequence>MKRPCAAGHMRVILTELDFDFDTATAGQITQNRGPPSPDKRTASPGLPEAENGPVRNQSPLQLPSRFQLRQGRRESGGTPRWHLASMLLDLGLALPAPNSVDGPPRPLVFSASETRACACMWGQEPTYRGQSVFGHRPAGSILLSRARFWPPTSGGAENDCVPGTLEFFGTSFFRYRGRGEPLEKLAYTLSNCGDEGIFG</sequence>
<dbReference type="Proteomes" id="UP000510686">
    <property type="component" value="Chromosome 3"/>
</dbReference>
<accession>A0A7D5YV51</accession>
<dbReference type="GeneID" id="90967847"/>
<dbReference type="AlphaFoldDB" id="A0A7D5YV51"/>
<reference evidence="2 3" key="1">
    <citation type="submission" date="2020-07" db="EMBL/GenBank/DDBJ databases">
        <title>Telomere length de novo assembly of all 7 chromosomes of the fungus, Metarhizium brunneum, using a novel assembly pipeline.</title>
        <authorList>
            <person name="Saud z."/>
            <person name="Kortsinoglou A."/>
            <person name="Kouvelis V.N."/>
            <person name="Butt T.M."/>
        </authorList>
    </citation>
    <scope>NUCLEOTIDE SEQUENCE [LARGE SCALE GENOMIC DNA]</scope>
    <source>
        <strain evidence="2 3">4556</strain>
    </source>
</reference>
<name>A0A7D5YV51_9HYPO</name>